<dbReference type="EMBL" id="AJWK01021646">
    <property type="status" value="NOT_ANNOTATED_CDS"/>
    <property type="molecule type" value="Genomic_DNA"/>
</dbReference>
<dbReference type="Proteomes" id="UP000092461">
    <property type="component" value="Unassembled WGS sequence"/>
</dbReference>
<feature type="transmembrane region" description="Helical" evidence="10">
    <location>
        <begin position="181"/>
        <end position="204"/>
    </location>
</feature>
<dbReference type="InterPro" id="IPR017452">
    <property type="entry name" value="GPCR_Rhodpsn_7TM"/>
</dbReference>
<dbReference type="GO" id="GO:0005886">
    <property type="term" value="C:plasma membrane"/>
    <property type="evidence" value="ECO:0007669"/>
    <property type="project" value="TreeGrafter"/>
</dbReference>
<dbReference type="VEuPathDB" id="VectorBase:LLONM1_011577"/>
<evidence type="ECO:0000256" key="1">
    <source>
        <dbReference type="ARBA" id="ARBA00004141"/>
    </source>
</evidence>
<dbReference type="VEuPathDB" id="VectorBase:LLONM1_008166"/>
<reference evidence="12" key="1">
    <citation type="submission" date="2020-05" db="UniProtKB">
        <authorList>
            <consortium name="EnsemblMetazoa"/>
        </authorList>
    </citation>
    <scope>IDENTIFICATION</scope>
    <source>
        <strain evidence="12">Jacobina</strain>
    </source>
</reference>
<dbReference type="GO" id="GO:0042923">
    <property type="term" value="F:neuropeptide binding"/>
    <property type="evidence" value="ECO:0007669"/>
    <property type="project" value="TreeGrafter"/>
</dbReference>
<dbReference type="InterPro" id="IPR000276">
    <property type="entry name" value="GPCR_Rhodpsn"/>
</dbReference>
<evidence type="ECO:0000256" key="7">
    <source>
        <dbReference type="ARBA" id="ARBA00023170"/>
    </source>
</evidence>
<dbReference type="PROSITE" id="PS50262">
    <property type="entry name" value="G_PROTEIN_RECEP_F1_2"/>
    <property type="match status" value="2"/>
</dbReference>
<sequence>MASPGDPKWLAMSSVANSVVNSSHSIHGIPQQDAAIMDLELSYGDAILGSDVIYTNGSRYDLIHNEMVQTTFCILYFMIFVLGVVGNVLVCFVVFRNRAMQTVTNLFITNLALSDILLCFLAVPFTPMYTFTRGWVFGTILCHLVPYAQGCSVYISTLTLTSIAIDRFFVIIYPFHPRMRLATCIYIIVSIWGFSLLATLPYGLYMKVFAMNHTGVWQNYCEEDWPSEQYRKIFGSFNSTLQFVLPFLIISICYTCVSVKLNDRARTKPGSKTSRREAADRDRKKRTNRMLISMVAVFGISWLPLNVVNIFNDFYARTEEWRFYNVIFLFHIVSQCPQRDPKWLAMSSVANSVVNSSHSIHGIPQQDAAIMDLELSYGDAILGSDVIYTNGSRYDLIHNEMVQTTFCILYFMIFVLGVVGNVLVCFVVFRNRAMQTVTNLFITNLALSDILLCFLAVPFTPMYTFTRGWVFGTILCHLVPYAQGCSVYISTLTLTSIAIDRFFVIIYPFHPRMRLATCIYIIVSIWGFSLLATLPYGLYMKVFAMNHTGVWQNYCEEDWPSEQYRKIFGSFNSTLQFVLPFLIISICYTCVSVKLNDRARTKTRLEDITSRKQQINFRKEFKLVLPCFHPDQRRNGILPSGTKWRSERTCNGNNETVQESLLPSSYVRSSGVTEIIPRGPTGHDDDRLPMKLFNSVDTILLSEVAPPATVTGTVVLPSDRHLMHKYI</sequence>
<feature type="transmembrane region" description="Helical" evidence="10">
    <location>
        <begin position="107"/>
        <end position="127"/>
    </location>
</feature>
<dbReference type="Gene3D" id="1.20.1070.10">
    <property type="entry name" value="Rhodopsin 7-helix transmembrane proteins"/>
    <property type="match status" value="2"/>
</dbReference>
<dbReference type="VEuPathDB" id="VectorBase:LLOJ006589"/>
<evidence type="ECO:0000256" key="9">
    <source>
        <dbReference type="RuleBase" id="RU000688"/>
    </source>
</evidence>
<name>A0A1B0GJH1_LUTLO</name>
<feature type="transmembrane region" description="Helical" evidence="10">
    <location>
        <begin position="481"/>
        <end position="503"/>
    </location>
</feature>
<dbReference type="EMBL" id="AJWK01021647">
    <property type="status" value="NOT_ANNOTATED_CDS"/>
    <property type="molecule type" value="Genomic_DNA"/>
</dbReference>
<comment type="similarity">
    <text evidence="2 9">Belongs to the G-protein coupled receptor 1 family.</text>
</comment>
<dbReference type="PRINTS" id="PR00237">
    <property type="entry name" value="GPCRRHODOPSN"/>
</dbReference>
<dbReference type="SUPFAM" id="SSF81321">
    <property type="entry name" value="Family A G protein-coupled receptor-like"/>
    <property type="match status" value="2"/>
</dbReference>
<evidence type="ECO:0000256" key="6">
    <source>
        <dbReference type="ARBA" id="ARBA00023136"/>
    </source>
</evidence>
<dbReference type="AlphaFoldDB" id="A0A1B0GJH1"/>
<organism evidence="12 13">
    <name type="scientific">Lutzomyia longipalpis</name>
    <name type="common">Sand fly</name>
    <dbReference type="NCBI Taxonomy" id="7200"/>
    <lineage>
        <taxon>Eukaryota</taxon>
        <taxon>Metazoa</taxon>
        <taxon>Ecdysozoa</taxon>
        <taxon>Arthropoda</taxon>
        <taxon>Hexapoda</taxon>
        <taxon>Insecta</taxon>
        <taxon>Pterygota</taxon>
        <taxon>Neoptera</taxon>
        <taxon>Endopterygota</taxon>
        <taxon>Diptera</taxon>
        <taxon>Nematocera</taxon>
        <taxon>Psychodoidea</taxon>
        <taxon>Psychodidae</taxon>
        <taxon>Lutzomyia</taxon>
        <taxon>Lutzomyia</taxon>
    </lineage>
</organism>
<evidence type="ECO:0000256" key="5">
    <source>
        <dbReference type="ARBA" id="ARBA00023040"/>
    </source>
</evidence>
<accession>A0A1B0GJH1</accession>
<feature type="transmembrane region" description="Helical" evidence="10">
    <location>
        <begin position="243"/>
        <end position="262"/>
    </location>
</feature>
<evidence type="ECO:0000256" key="8">
    <source>
        <dbReference type="ARBA" id="ARBA00023224"/>
    </source>
</evidence>
<dbReference type="PRINTS" id="PR01012">
    <property type="entry name" value="NRPEPTIDEYR"/>
</dbReference>
<feature type="transmembrane region" description="Helical" evidence="10">
    <location>
        <begin position="291"/>
        <end position="311"/>
    </location>
</feature>
<feature type="transmembrane region" description="Helical" evidence="10">
    <location>
        <begin position="577"/>
        <end position="595"/>
    </location>
</feature>
<evidence type="ECO:0000313" key="12">
    <source>
        <dbReference type="EnsemblMetazoa" id="LLOJ006589-PA"/>
    </source>
</evidence>
<dbReference type="InterPro" id="IPR000611">
    <property type="entry name" value="NPY_rcpt"/>
</dbReference>
<evidence type="ECO:0000256" key="4">
    <source>
        <dbReference type="ARBA" id="ARBA00022989"/>
    </source>
</evidence>
<dbReference type="Pfam" id="PF00001">
    <property type="entry name" value="7tm_1"/>
    <property type="match status" value="2"/>
</dbReference>
<dbReference type="CDD" id="cd15203">
    <property type="entry name" value="7tmA_NPYR-like"/>
    <property type="match status" value="1"/>
</dbReference>
<keyword evidence="3 9" id="KW-0812">Transmembrane</keyword>
<keyword evidence="5 9" id="KW-0297">G-protein coupled receptor</keyword>
<evidence type="ECO:0000256" key="10">
    <source>
        <dbReference type="SAM" id="Phobius"/>
    </source>
</evidence>
<feature type="transmembrane region" description="Helical" evidence="10">
    <location>
        <begin position="515"/>
        <end position="538"/>
    </location>
</feature>
<dbReference type="PROSITE" id="PS00237">
    <property type="entry name" value="G_PROTEIN_RECEP_F1_1"/>
    <property type="match status" value="2"/>
</dbReference>
<keyword evidence="8 9" id="KW-0807">Transducer</keyword>
<dbReference type="SMART" id="SM01381">
    <property type="entry name" value="7TM_GPCR_Srsx"/>
    <property type="match status" value="1"/>
</dbReference>
<proteinExistence type="inferred from homology"/>
<feature type="domain" description="G-protein coupled receptors family 1 profile" evidence="11">
    <location>
        <begin position="420"/>
        <end position="625"/>
    </location>
</feature>
<dbReference type="EMBL" id="AJWK01021648">
    <property type="status" value="NOT_ANNOTATED_CDS"/>
    <property type="molecule type" value="Genomic_DNA"/>
</dbReference>
<evidence type="ECO:0000259" key="11">
    <source>
        <dbReference type="PROSITE" id="PS50262"/>
    </source>
</evidence>
<evidence type="ECO:0000256" key="2">
    <source>
        <dbReference type="ARBA" id="ARBA00010663"/>
    </source>
</evidence>
<dbReference type="GO" id="GO:0043005">
    <property type="term" value="C:neuron projection"/>
    <property type="evidence" value="ECO:0007669"/>
    <property type="project" value="TreeGrafter"/>
</dbReference>
<keyword evidence="7 9" id="KW-0675">Receptor</keyword>
<feature type="transmembrane region" description="Helical" evidence="10">
    <location>
        <begin position="441"/>
        <end position="461"/>
    </location>
</feature>
<feature type="transmembrane region" description="Helical" evidence="10">
    <location>
        <begin position="74"/>
        <end position="95"/>
    </location>
</feature>
<feature type="transmembrane region" description="Helical" evidence="10">
    <location>
        <begin position="408"/>
        <end position="429"/>
    </location>
</feature>
<comment type="subcellular location">
    <subcellularLocation>
        <location evidence="1">Membrane</location>
        <topology evidence="1">Multi-pass membrane protein</topology>
    </subcellularLocation>
</comment>
<protein>
    <recommendedName>
        <fullName evidence="11">G-protein coupled receptors family 1 profile domain-containing protein</fullName>
    </recommendedName>
</protein>
<evidence type="ECO:0000313" key="13">
    <source>
        <dbReference type="Proteomes" id="UP000092461"/>
    </source>
</evidence>
<dbReference type="PANTHER" id="PTHR24235">
    <property type="entry name" value="NEUROPEPTIDE Y RECEPTOR"/>
    <property type="match status" value="1"/>
</dbReference>
<dbReference type="EnsemblMetazoa" id="LLOJ006589-RA">
    <property type="protein sequence ID" value="LLOJ006589-PA"/>
    <property type="gene ID" value="LLOJ006589"/>
</dbReference>
<dbReference type="GO" id="GO:0004983">
    <property type="term" value="F:neuropeptide Y receptor activity"/>
    <property type="evidence" value="ECO:0007669"/>
    <property type="project" value="InterPro"/>
</dbReference>
<feature type="domain" description="G-protein coupled receptors family 1 profile" evidence="11">
    <location>
        <begin position="86"/>
        <end position="315"/>
    </location>
</feature>
<keyword evidence="6 10" id="KW-0472">Membrane</keyword>
<keyword evidence="4 10" id="KW-1133">Transmembrane helix</keyword>
<dbReference type="PANTHER" id="PTHR24235:SF29">
    <property type="entry name" value="GH23382P"/>
    <property type="match status" value="1"/>
</dbReference>
<keyword evidence="13" id="KW-1185">Reference proteome</keyword>
<feature type="transmembrane region" description="Helical" evidence="10">
    <location>
        <begin position="147"/>
        <end position="169"/>
    </location>
</feature>
<evidence type="ECO:0000256" key="3">
    <source>
        <dbReference type="ARBA" id="ARBA00022692"/>
    </source>
</evidence>
<dbReference type="EMBL" id="AJWK01021645">
    <property type="status" value="NOT_ANNOTATED_CDS"/>
    <property type="molecule type" value="Genomic_DNA"/>
</dbReference>